<feature type="transmembrane region" description="Helical" evidence="1">
    <location>
        <begin position="86"/>
        <end position="108"/>
    </location>
</feature>
<gene>
    <name evidence="2" type="ORF">FHS54_000207</name>
</gene>
<name>A0A846M2G5_9SPHN</name>
<protein>
    <submittedName>
        <fullName evidence="2">NAD(P) transhydrogenase subunit beta</fullName>
        <ecNumber evidence="2">1.6.1.2</ecNumber>
    </submittedName>
</protein>
<feature type="transmembrane region" description="Helical" evidence="1">
    <location>
        <begin position="36"/>
        <end position="55"/>
    </location>
</feature>
<feature type="transmembrane region" description="Helical" evidence="1">
    <location>
        <begin position="61"/>
        <end position="79"/>
    </location>
</feature>
<organism evidence="2 3">
    <name type="scientific">Sphingobium vermicomposti</name>
    <dbReference type="NCBI Taxonomy" id="529005"/>
    <lineage>
        <taxon>Bacteria</taxon>
        <taxon>Pseudomonadati</taxon>
        <taxon>Pseudomonadota</taxon>
        <taxon>Alphaproteobacteria</taxon>
        <taxon>Sphingomonadales</taxon>
        <taxon>Sphingomonadaceae</taxon>
        <taxon>Sphingobium</taxon>
    </lineage>
</organism>
<keyword evidence="1" id="KW-1133">Transmembrane helix</keyword>
<evidence type="ECO:0000313" key="3">
    <source>
        <dbReference type="Proteomes" id="UP000576821"/>
    </source>
</evidence>
<reference evidence="2 3" key="1">
    <citation type="submission" date="2020-03" db="EMBL/GenBank/DDBJ databases">
        <title>Genomic Encyclopedia of Type Strains, Phase IV (KMG-IV): sequencing the most valuable type-strain genomes for metagenomic binning, comparative biology and taxonomic classification.</title>
        <authorList>
            <person name="Goeker M."/>
        </authorList>
    </citation>
    <scope>NUCLEOTIDE SEQUENCE [LARGE SCALE GENOMIC DNA]</scope>
    <source>
        <strain evidence="2 3">DSM 21299</strain>
    </source>
</reference>
<dbReference type="GO" id="GO:0016491">
    <property type="term" value="F:oxidoreductase activity"/>
    <property type="evidence" value="ECO:0007669"/>
    <property type="project" value="UniProtKB-KW"/>
</dbReference>
<sequence>MSGGVDAVLVAWALSSLLFVLSLWKYEAEASQRRLHAAGVGVLLLAAAGIYSADIVNLPEIAGTLLIGASLGLVLARGWRPQALPTLLTAFCGAIGLSMLCAALAAYLNPNAFGIMPARGDGVTGGALLLVGVTAATGALAWVVAMVAMFAGRGGPGDQARRIRLLAMAGGLAGCSVTALAFLLQHAGLVVAGGLAGTSGLVLWARLRWGAGGKGLAPARRRA</sequence>
<proteinExistence type="predicted"/>
<feature type="transmembrane region" description="Helical" evidence="1">
    <location>
        <begin position="163"/>
        <end position="183"/>
    </location>
</feature>
<dbReference type="RefSeq" id="WP_167301931.1">
    <property type="nucleotide sequence ID" value="NZ_JAASQR010000001.1"/>
</dbReference>
<dbReference type="AlphaFoldDB" id="A0A846M2G5"/>
<dbReference type="EC" id="1.6.1.2" evidence="2"/>
<feature type="transmembrane region" description="Helical" evidence="1">
    <location>
        <begin position="128"/>
        <end position="151"/>
    </location>
</feature>
<keyword evidence="1" id="KW-0812">Transmembrane</keyword>
<dbReference type="Proteomes" id="UP000576821">
    <property type="component" value="Unassembled WGS sequence"/>
</dbReference>
<accession>A0A846M2G5</accession>
<evidence type="ECO:0000313" key="2">
    <source>
        <dbReference type="EMBL" id="NIJ15258.1"/>
    </source>
</evidence>
<keyword evidence="2" id="KW-0560">Oxidoreductase</keyword>
<keyword evidence="3" id="KW-1185">Reference proteome</keyword>
<feature type="transmembrane region" description="Helical" evidence="1">
    <location>
        <begin position="6"/>
        <end position="24"/>
    </location>
</feature>
<dbReference type="EMBL" id="JAASQR010000001">
    <property type="protein sequence ID" value="NIJ15258.1"/>
    <property type="molecule type" value="Genomic_DNA"/>
</dbReference>
<evidence type="ECO:0000256" key="1">
    <source>
        <dbReference type="SAM" id="Phobius"/>
    </source>
</evidence>
<comment type="caution">
    <text evidence="2">The sequence shown here is derived from an EMBL/GenBank/DDBJ whole genome shotgun (WGS) entry which is preliminary data.</text>
</comment>
<feature type="transmembrane region" description="Helical" evidence="1">
    <location>
        <begin position="189"/>
        <end position="207"/>
    </location>
</feature>
<keyword evidence="1" id="KW-0472">Membrane</keyword>